<dbReference type="RefSeq" id="WP_345008921.1">
    <property type="nucleotide sequence ID" value="NZ_BAABFC010000001.1"/>
</dbReference>
<dbReference type="CDD" id="cd05233">
    <property type="entry name" value="SDR_c"/>
    <property type="match status" value="1"/>
</dbReference>
<dbReference type="InterPro" id="IPR036291">
    <property type="entry name" value="NAD(P)-bd_dom_sf"/>
</dbReference>
<dbReference type="PRINTS" id="PR00080">
    <property type="entry name" value="SDRFAMILY"/>
</dbReference>
<gene>
    <name evidence="4" type="ORF">GCM10023095_00730</name>
</gene>
<dbReference type="Proteomes" id="UP001501321">
    <property type="component" value="Unassembled WGS sequence"/>
</dbReference>
<proteinExistence type="inferred from homology"/>
<dbReference type="InterPro" id="IPR020904">
    <property type="entry name" value="Sc_DH/Rdtase_CS"/>
</dbReference>
<name>A0ABP8PUC5_9GAMM</name>
<dbReference type="SUPFAM" id="SSF51735">
    <property type="entry name" value="NAD(P)-binding Rossmann-fold domains"/>
    <property type="match status" value="1"/>
</dbReference>
<comment type="similarity">
    <text evidence="1 3">Belongs to the short-chain dehydrogenases/reductases (SDR) family.</text>
</comment>
<dbReference type="Pfam" id="PF00106">
    <property type="entry name" value="adh_short"/>
    <property type="match status" value="1"/>
</dbReference>
<organism evidence="4 5">
    <name type="scientific">Pseudaeromonas paramecii</name>
    <dbReference type="NCBI Taxonomy" id="2138166"/>
    <lineage>
        <taxon>Bacteria</taxon>
        <taxon>Pseudomonadati</taxon>
        <taxon>Pseudomonadota</taxon>
        <taxon>Gammaproteobacteria</taxon>
        <taxon>Aeromonadales</taxon>
        <taxon>Aeromonadaceae</taxon>
        <taxon>Pseudaeromonas</taxon>
    </lineage>
</organism>
<dbReference type="PRINTS" id="PR00081">
    <property type="entry name" value="GDHRDH"/>
</dbReference>
<comment type="caution">
    <text evidence="4">The sequence shown here is derived from an EMBL/GenBank/DDBJ whole genome shotgun (WGS) entry which is preliminary data.</text>
</comment>
<protein>
    <submittedName>
        <fullName evidence="4">SDR family oxidoreductase</fullName>
    </submittedName>
</protein>
<accession>A0ABP8PUC5</accession>
<keyword evidence="2" id="KW-0560">Oxidoreductase</keyword>
<reference evidence="5" key="1">
    <citation type="journal article" date="2019" name="Int. J. Syst. Evol. Microbiol.">
        <title>The Global Catalogue of Microorganisms (GCM) 10K type strain sequencing project: providing services to taxonomists for standard genome sequencing and annotation.</title>
        <authorList>
            <consortium name="The Broad Institute Genomics Platform"/>
            <consortium name="The Broad Institute Genome Sequencing Center for Infectious Disease"/>
            <person name="Wu L."/>
            <person name="Ma J."/>
        </authorList>
    </citation>
    <scope>NUCLEOTIDE SEQUENCE [LARGE SCALE GENOMIC DNA]</scope>
    <source>
        <strain evidence="5">JCM 32226</strain>
    </source>
</reference>
<dbReference type="InterPro" id="IPR002347">
    <property type="entry name" value="SDR_fam"/>
</dbReference>
<dbReference type="PANTHER" id="PTHR44196:SF1">
    <property type="entry name" value="DEHYDROGENASE_REDUCTASE SDR FAMILY MEMBER 7B"/>
    <property type="match status" value="1"/>
</dbReference>
<sequence>MQPDGQTWALVTGASGGIGRAICDRLLADGWPLLMVARRHVPLAALEGELRARYPNCQLASLALDLAQEASVSILADWCQVRDLRLGLLVNGAGVQAFAPLQQQTDAQIQAQLQLNLLAPIRLTRALLPFMDGRSQVVNLGSTFGDIGYPGFSVYCATKAGLHQFSQALGRELGAEGPRICLLAPRATDTELNAGGVAALNRAMGNGVDSPQQVAAALMALLKGRRRRYLGGAERLYVLLNRLFPGLLDRVLGSQREKILQFCREEHPAATPKEKQA</sequence>
<evidence type="ECO:0000256" key="1">
    <source>
        <dbReference type="ARBA" id="ARBA00006484"/>
    </source>
</evidence>
<dbReference type="PROSITE" id="PS00061">
    <property type="entry name" value="ADH_SHORT"/>
    <property type="match status" value="1"/>
</dbReference>
<dbReference type="NCBIfam" id="NF006565">
    <property type="entry name" value="PRK09072.1"/>
    <property type="match status" value="1"/>
</dbReference>
<dbReference type="EMBL" id="BAABFC010000001">
    <property type="protein sequence ID" value="GAA4492366.1"/>
    <property type="molecule type" value="Genomic_DNA"/>
</dbReference>
<dbReference type="PANTHER" id="PTHR44196">
    <property type="entry name" value="DEHYDROGENASE/REDUCTASE SDR FAMILY MEMBER 7B"/>
    <property type="match status" value="1"/>
</dbReference>
<evidence type="ECO:0000313" key="4">
    <source>
        <dbReference type="EMBL" id="GAA4492366.1"/>
    </source>
</evidence>
<evidence type="ECO:0000256" key="2">
    <source>
        <dbReference type="ARBA" id="ARBA00023002"/>
    </source>
</evidence>
<evidence type="ECO:0000313" key="5">
    <source>
        <dbReference type="Proteomes" id="UP001501321"/>
    </source>
</evidence>
<dbReference type="Gene3D" id="3.40.50.720">
    <property type="entry name" value="NAD(P)-binding Rossmann-like Domain"/>
    <property type="match status" value="1"/>
</dbReference>
<keyword evidence="5" id="KW-1185">Reference proteome</keyword>
<evidence type="ECO:0000256" key="3">
    <source>
        <dbReference type="RuleBase" id="RU000363"/>
    </source>
</evidence>